<dbReference type="CDD" id="cd12148">
    <property type="entry name" value="fungal_TF_MHR"/>
    <property type="match status" value="1"/>
</dbReference>
<reference evidence="9" key="1">
    <citation type="journal article" date="2020" name="BMC Genomics">
        <title>Correction to: Identification and distribution of gene clusters required for synthesis of sphingolipid metabolism inhibitors in diverse species of the filamentous fungus Fusarium.</title>
        <authorList>
            <person name="Kim H.S."/>
            <person name="Lohmar J.M."/>
            <person name="Busman M."/>
            <person name="Brown D.W."/>
            <person name="Naumann T.A."/>
            <person name="Divon H.H."/>
            <person name="Lysoe E."/>
            <person name="Uhlig S."/>
            <person name="Proctor R.H."/>
        </authorList>
    </citation>
    <scope>NUCLEOTIDE SEQUENCE</scope>
    <source>
        <strain evidence="9">NRRL 20472</strain>
    </source>
</reference>
<dbReference type="GO" id="GO:0008270">
    <property type="term" value="F:zinc ion binding"/>
    <property type="evidence" value="ECO:0007669"/>
    <property type="project" value="InterPro"/>
</dbReference>
<evidence type="ECO:0000256" key="6">
    <source>
        <dbReference type="SAM" id="Coils"/>
    </source>
</evidence>
<dbReference type="OrthoDB" id="103819at2759"/>
<evidence type="ECO:0000313" key="9">
    <source>
        <dbReference type="EMBL" id="KAF4960809.1"/>
    </source>
</evidence>
<keyword evidence="4" id="KW-0804">Transcription</keyword>
<reference evidence="9" key="2">
    <citation type="submission" date="2020-05" db="EMBL/GenBank/DDBJ databases">
        <authorList>
            <person name="Kim H.-S."/>
            <person name="Proctor R.H."/>
            <person name="Brown D.W."/>
        </authorList>
    </citation>
    <scope>NUCLEOTIDE SEQUENCE</scope>
    <source>
        <strain evidence="9">NRRL 20472</strain>
    </source>
</reference>
<evidence type="ECO:0000256" key="3">
    <source>
        <dbReference type="ARBA" id="ARBA00023125"/>
    </source>
</evidence>
<evidence type="ECO:0000256" key="1">
    <source>
        <dbReference type="ARBA" id="ARBA00004123"/>
    </source>
</evidence>
<gene>
    <name evidence="9" type="ORF">FSARC_10361</name>
</gene>
<keyword evidence="2" id="KW-0805">Transcription regulation</keyword>
<evidence type="ECO:0000259" key="8">
    <source>
        <dbReference type="SMART" id="SM00906"/>
    </source>
</evidence>
<evidence type="ECO:0000256" key="7">
    <source>
        <dbReference type="SAM" id="MobiDB-lite"/>
    </source>
</evidence>
<feature type="region of interest" description="Disordered" evidence="7">
    <location>
        <begin position="110"/>
        <end position="130"/>
    </location>
</feature>
<protein>
    <recommendedName>
        <fullName evidence="8">Xylanolytic transcriptional activator regulatory domain-containing protein</fullName>
    </recommendedName>
</protein>
<dbReference type="GO" id="GO:0003700">
    <property type="term" value="F:DNA-binding transcription factor activity"/>
    <property type="evidence" value="ECO:0007669"/>
    <property type="project" value="InterPro"/>
</dbReference>
<dbReference type="GO" id="GO:0006351">
    <property type="term" value="P:DNA-templated transcription"/>
    <property type="evidence" value="ECO:0007669"/>
    <property type="project" value="InterPro"/>
</dbReference>
<comment type="subcellular location">
    <subcellularLocation>
        <location evidence="1">Nucleus</location>
    </subcellularLocation>
</comment>
<accession>A0A8H4TN38</accession>
<feature type="region of interest" description="Disordered" evidence="7">
    <location>
        <begin position="683"/>
        <end position="712"/>
    </location>
</feature>
<evidence type="ECO:0000313" key="10">
    <source>
        <dbReference type="Proteomes" id="UP000622797"/>
    </source>
</evidence>
<sequence length="733" mass="81604">MIADAECGDQCEHWPPKPHDIDRGLARCSKELPKCSACKPWPGTCDYSRDHPAPKPRTINTQESTSYSASAIQTRAENIDQRLKNVEDSIQALTNTVIKVLEAVNAINPTQNSSAGEKHRNTRDVSTDKIDQGPNLFLGNSHSFSFLKDTSAHINSAGLASTSVQQHAVDELQYLSNSLTTAVLDKEQINNGFHIPSKAEGYKLIGSFLENAGLGDAFFTTPSDELLTQVLFKPETVTRKAWVVYVNYMIVALLSGHETDESAKAEKYRHNMQLALNDSRIFLEPHEINLQALILLAIHGEDYASPNLSWMLVGHACRQAEALGLHAPTHPDYETRQRSLSLFWLLFAVDKSCSLAFGRSCFLPSTIYAQVPLPDSNYLTRFQPHSELGENTQANDKTSLFGAHLFLARMEFAKLTGSLLELLGPGYSLVTQEQLSAQLGVWFSRTNKLLTDTMNSERLSSSPKQLREMSLGISSVKFEYLHILMILHKGVPSKAGVRLEAAREAISLLPSMVSNWASVYNGIIWHLLYFPFIPFFVVFEHLVQNHLFLSTATVEQDLDLLSTTVSYYSSMRDQLSLLATLCARLEHIATAFLRLAQLQVDHRDVLDPQRSSTVTTAQGPFPTTQPPLIQAFSREMQTDNSVGNNAMIDFEQVQAELGDEIGVDLGRYLEWLPADIFPTQAASCQDSQLETDKALPKPKTGNPPGQGSRGTKRPFDVMFDWFAWDVYYAENGS</sequence>
<dbReference type="GO" id="GO:0005634">
    <property type="term" value="C:nucleus"/>
    <property type="evidence" value="ECO:0007669"/>
    <property type="project" value="UniProtKB-SubCell"/>
</dbReference>
<keyword evidence="6" id="KW-0175">Coiled coil</keyword>
<keyword evidence="10" id="KW-1185">Reference proteome</keyword>
<dbReference type="EMBL" id="JABEXW010000624">
    <property type="protein sequence ID" value="KAF4960809.1"/>
    <property type="molecule type" value="Genomic_DNA"/>
</dbReference>
<dbReference type="InterPro" id="IPR050987">
    <property type="entry name" value="AtrR-like"/>
</dbReference>
<dbReference type="InterPro" id="IPR007219">
    <property type="entry name" value="XnlR_reg_dom"/>
</dbReference>
<evidence type="ECO:0000256" key="2">
    <source>
        <dbReference type="ARBA" id="ARBA00023015"/>
    </source>
</evidence>
<evidence type="ECO:0000256" key="4">
    <source>
        <dbReference type="ARBA" id="ARBA00023163"/>
    </source>
</evidence>
<feature type="coiled-coil region" evidence="6">
    <location>
        <begin position="69"/>
        <end position="96"/>
    </location>
</feature>
<proteinExistence type="predicted"/>
<name>A0A8H4TN38_9HYPO</name>
<dbReference type="AlphaFoldDB" id="A0A8H4TN38"/>
<feature type="domain" description="Xylanolytic transcriptional activator regulatory" evidence="8">
    <location>
        <begin position="309"/>
        <end position="380"/>
    </location>
</feature>
<dbReference type="Pfam" id="PF04082">
    <property type="entry name" value="Fungal_trans"/>
    <property type="match status" value="1"/>
</dbReference>
<comment type="caution">
    <text evidence="9">The sequence shown here is derived from an EMBL/GenBank/DDBJ whole genome shotgun (WGS) entry which is preliminary data.</text>
</comment>
<keyword evidence="5" id="KW-0539">Nucleus</keyword>
<dbReference type="Proteomes" id="UP000622797">
    <property type="component" value="Unassembled WGS sequence"/>
</dbReference>
<evidence type="ECO:0000256" key="5">
    <source>
        <dbReference type="ARBA" id="ARBA00023242"/>
    </source>
</evidence>
<organism evidence="9 10">
    <name type="scientific">Fusarium sarcochroum</name>
    <dbReference type="NCBI Taxonomy" id="1208366"/>
    <lineage>
        <taxon>Eukaryota</taxon>
        <taxon>Fungi</taxon>
        <taxon>Dikarya</taxon>
        <taxon>Ascomycota</taxon>
        <taxon>Pezizomycotina</taxon>
        <taxon>Sordariomycetes</taxon>
        <taxon>Hypocreomycetidae</taxon>
        <taxon>Hypocreales</taxon>
        <taxon>Nectriaceae</taxon>
        <taxon>Fusarium</taxon>
        <taxon>Fusarium lateritium species complex</taxon>
    </lineage>
</organism>
<keyword evidence="3" id="KW-0238">DNA-binding</keyword>
<dbReference type="PANTHER" id="PTHR46910:SF37">
    <property type="entry name" value="ZN(II)2CYS6 TRANSCRIPTION FACTOR (EUROFUNG)"/>
    <property type="match status" value="1"/>
</dbReference>
<dbReference type="PANTHER" id="PTHR46910">
    <property type="entry name" value="TRANSCRIPTION FACTOR PDR1"/>
    <property type="match status" value="1"/>
</dbReference>
<dbReference type="SMART" id="SM00906">
    <property type="entry name" value="Fungal_trans"/>
    <property type="match status" value="1"/>
</dbReference>
<dbReference type="GO" id="GO:0003677">
    <property type="term" value="F:DNA binding"/>
    <property type="evidence" value="ECO:0007669"/>
    <property type="project" value="UniProtKB-KW"/>
</dbReference>
<feature type="compositionally biased region" description="Basic and acidic residues" evidence="7">
    <location>
        <begin position="116"/>
        <end position="130"/>
    </location>
</feature>